<keyword evidence="4" id="KW-1185">Reference proteome</keyword>
<dbReference type="RefSeq" id="WP_072844889.1">
    <property type="nucleotide sequence ID" value="NZ_FNAB01000010.1"/>
</dbReference>
<dbReference type="Proteomes" id="UP000199417">
    <property type="component" value="Unassembled WGS sequence"/>
</dbReference>
<organism evidence="3 4">
    <name type="scientific">Rhodococcus tukisamuensis</name>
    <dbReference type="NCBI Taxonomy" id="168276"/>
    <lineage>
        <taxon>Bacteria</taxon>
        <taxon>Bacillati</taxon>
        <taxon>Actinomycetota</taxon>
        <taxon>Actinomycetes</taxon>
        <taxon>Mycobacteriales</taxon>
        <taxon>Nocardiaceae</taxon>
        <taxon>Rhodococcus</taxon>
    </lineage>
</organism>
<name>A0A1G7AA39_9NOCA</name>
<evidence type="ECO:0000313" key="4">
    <source>
        <dbReference type="Proteomes" id="UP000199417"/>
    </source>
</evidence>
<feature type="signal peptide" evidence="1">
    <location>
        <begin position="1"/>
        <end position="21"/>
    </location>
</feature>
<dbReference type="Pfam" id="PF13472">
    <property type="entry name" value="Lipase_GDSL_2"/>
    <property type="match status" value="1"/>
</dbReference>
<keyword evidence="1" id="KW-0732">Signal</keyword>
<dbReference type="EMBL" id="FNAB01000010">
    <property type="protein sequence ID" value="SDE11367.1"/>
    <property type="molecule type" value="Genomic_DNA"/>
</dbReference>
<dbReference type="AlphaFoldDB" id="A0A1G7AA39"/>
<dbReference type="SUPFAM" id="SSF52266">
    <property type="entry name" value="SGNH hydrolase"/>
    <property type="match status" value="1"/>
</dbReference>
<protein>
    <submittedName>
        <fullName evidence="3">Lysophospholipase L1</fullName>
    </submittedName>
</protein>
<dbReference type="InterPro" id="IPR013830">
    <property type="entry name" value="SGNH_hydro"/>
</dbReference>
<dbReference type="InterPro" id="IPR036514">
    <property type="entry name" value="SGNH_hydro_sf"/>
</dbReference>
<feature type="domain" description="SGNH hydrolase-type esterase" evidence="2">
    <location>
        <begin position="44"/>
        <end position="285"/>
    </location>
</feature>
<dbReference type="Gene3D" id="3.40.50.1110">
    <property type="entry name" value="SGNH hydrolase"/>
    <property type="match status" value="1"/>
</dbReference>
<proteinExistence type="predicted"/>
<dbReference type="STRING" id="168276.SAMN05444580_11095"/>
<feature type="chain" id="PRO_5039562213" evidence="1">
    <location>
        <begin position="22"/>
        <end position="308"/>
    </location>
</feature>
<reference evidence="3 4" key="1">
    <citation type="submission" date="2016-10" db="EMBL/GenBank/DDBJ databases">
        <authorList>
            <person name="de Groot N.N."/>
        </authorList>
    </citation>
    <scope>NUCLEOTIDE SEQUENCE [LARGE SCALE GENOMIC DNA]</scope>
    <source>
        <strain evidence="3 4">JCM 11308</strain>
    </source>
</reference>
<sequence length="308" mass="31351">MRCPRLLSLAVAVAAASAALAGSPAGADPAAGAGQPADTYYLSLGDSLAAGYQPDTDRDEPVSYSDDLYATLRQSDPNLQFVRLGCSGETTETMISGGSCTYPGASSQLAYATKFLREHPGQVRYVTEDIGANDIYHCLRDSTGSAGSSGVPDIGCITQSLGTIGGNLTKINGQLREAGGDGPRYVGMNYYDPALAGWVDGGAGRAMAAATAAAANVLSATIAGANSAVGWQTADVAGAFFNNDFGNPVDVPGFGSLPRNVASICTWTWMCTDQDIHANPTGHRVIAQAFLPLLTAAPGPGTGSADAS</sequence>
<accession>A0A1G7AA39</accession>
<dbReference type="CDD" id="cd00229">
    <property type="entry name" value="SGNH_hydrolase"/>
    <property type="match status" value="1"/>
</dbReference>
<evidence type="ECO:0000256" key="1">
    <source>
        <dbReference type="SAM" id="SignalP"/>
    </source>
</evidence>
<evidence type="ECO:0000313" key="3">
    <source>
        <dbReference type="EMBL" id="SDE11367.1"/>
    </source>
</evidence>
<gene>
    <name evidence="3" type="ORF">SAMN05444580_11095</name>
</gene>
<evidence type="ECO:0000259" key="2">
    <source>
        <dbReference type="Pfam" id="PF13472"/>
    </source>
</evidence>